<comment type="cofactor">
    <cofactor evidence="10">
        <name>FMN</name>
        <dbReference type="ChEBI" id="CHEBI:58210"/>
    </cofactor>
    <text evidence="10">Binds 1 FMN per monomer.</text>
</comment>
<dbReference type="PANTHER" id="PTHR19384:SF17">
    <property type="entry name" value="NADPH--CYTOCHROME P450 REDUCTASE"/>
    <property type="match status" value="1"/>
</dbReference>
<comment type="similarity">
    <text evidence="10">Belongs to the NADPH--cytochrome P450 reductase family.</text>
</comment>
<dbReference type="Gene3D" id="3.40.50.80">
    <property type="entry name" value="Nucleotide-binding domain of ferredoxin-NADP reductase (FNR) module"/>
    <property type="match status" value="1"/>
</dbReference>
<feature type="binding site" evidence="10">
    <location>
        <position position="679"/>
    </location>
    <ligand>
        <name>FAD</name>
        <dbReference type="ChEBI" id="CHEBI:57692"/>
    </ligand>
</feature>
<protein>
    <recommendedName>
        <fullName evidence="10 11">NADPH--cytochrome P450 reductase</fullName>
        <shortName evidence="10">CPR</shortName>
        <shortName evidence="10">P450R</shortName>
        <ecNumber evidence="10 11">1.6.2.4</ecNumber>
    </recommendedName>
</protein>
<keyword evidence="5 10" id="KW-0274">FAD</keyword>
<keyword evidence="2 10" id="KW-0288">FMN</keyword>
<feature type="binding site" evidence="10">
    <location>
        <begin position="482"/>
        <end position="485"/>
    </location>
    <ligand>
        <name>FAD</name>
        <dbReference type="ChEBI" id="CHEBI:57692"/>
    </ligand>
</feature>
<evidence type="ECO:0000256" key="3">
    <source>
        <dbReference type="ARBA" id="ARBA00022692"/>
    </source>
</evidence>
<dbReference type="GO" id="GO:0009725">
    <property type="term" value="P:response to hormone"/>
    <property type="evidence" value="ECO:0007669"/>
    <property type="project" value="TreeGrafter"/>
</dbReference>
<dbReference type="GO" id="GO:0010181">
    <property type="term" value="F:FMN binding"/>
    <property type="evidence" value="ECO:0007669"/>
    <property type="project" value="UniProtKB-UniRule"/>
</dbReference>
<comment type="similarity">
    <text evidence="10 11">In the C-terminal section; belongs to the flavoprotein pyridine nucleotide cytochrome reductase family.</text>
</comment>
<dbReference type="GO" id="GO:0005829">
    <property type="term" value="C:cytosol"/>
    <property type="evidence" value="ECO:0007669"/>
    <property type="project" value="TreeGrafter"/>
</dbReference>
<sequence length="680" mass="76568">MDEAVTAAAAPMFGVLDVVLLAGMAGFGIYWVYFRGNSKSQAPATKGYSMQPTLAAKVSESSYISKMKASGRNIVVFYGSQTGTAEEFAGRLAKEAARYGMKALVADPEECEMEELSKLAEINNSMAVFCMATYGEGDPTDNAQAFYDWLKAGDAELTGINFAVFGLGNKTYEHFNAMGKFVDKRLEELGGTRVVEAGVGDDDGNMEEDFLTWKDKFWPSVLDFFGLEMNLQEISMRQYRLVLPEVGPEKLFSGEIARLRSYLTQRPPFDAKNPYLANVIAWRELHKGSSQRSCMHIELDIANSKLRYDAGDHVAMYPMNDPGLVNRFGELLSVDLDTPISLVNIDEDSSKKHPFPCPCTYRTALSYYLDITSNPRTHVLKELAEYTTDPAEKEKLLKMTGANPEGKELYQQWILQDNRSLLHVLEDLPSCKPPLDLVCELLIRLQARYYSISSSSKLYPESVHITAVLVNYTTPTGRLNKGVATTWQCQYYPGLANKKPKLELEEVSHQVPIFIRKSQFRLPARPQTPIIMIGPGTGVAPFRGFIQERFKMKQEGKPVGDTILFFGCRNRAEDFLYEEEFQQCIDDGCLAMHTAFSREDPSKKVYVTHLLKEQSENIWRILGQENGHLYVCGDARNMARDVHDIITDICSEYGKMSPSEAQSFVKKLETQRRYSADVWS</sequence>
<comment type="subcellular location">
    <subcellularLocation>
        <location evidence="10">Endoplasmic reticulum membrane</location>
        <topology evidence="10">Single-pass membrane protein</topology>
        <orientation evidence="10">Cytoplasmic side</orientation>
    </subcellularLocation>
</comment>
<dbReference type="SUPFAM" id="SSF52218">
    <property type="entry name" value="Flavoproteins"/>
    <property type="match status" value="1"/>
</dbReference>
<keyword evidence="7 10" id="KW-1133">Transmembrane helix</keyword>
<feature type="binding site" evidence="10">
    <location>
        <begin position="167"/>
        <end position="176"/>
    </location>
    <ligand>
        <name>FMN</name>
        <dbReference type="ChEBI" id="CHEBI:58210"/>
    </ligand>
</feature>
<comment type="similarity">
    <text evidence="10">In the N-terminal section; belongs to the flavodoxin family.</text>
</comment>
<dbReference type="SUPFAM" id="SSF52343">
    <property type="entry name" value="Ferredoxin reductase-like, C-terminal NADP-linked domain"/>
    <property type="match status" value="1"/>
</dbReference>
<dbReference type="Gene3D" id="3.40.50.360">
    <property type="match status" value="1"/>
</dbReference>
<evidence type="ECO:0000256" key="10">
    <source>
        <dbReference type="HAMAP-Rule" id="MF_03212"/>
    </source>
</evidence>
<dbReference type="GO" id="GO:0003958">
    <property type="term" value="F:NADPH-hemoprotein reductase activity"/>
    <property type="evidence" value="ECO:0007669"/>
    <property type="project" value="UniProtKB-UniRule"/>
</dbReference>
<evidence type="ECO:0000256" key="11">
    <source>
        <dbReference type="PIRNR" id="PIRNR000208"/>
    </source>
</evidence>
<dbReference type="EC" id="1.6.2.4" evidence="10 11"/>
<dbReference type="GO" id="GO:0005789">
    <property type="term" value="C:endoplasmic reticulum membrane"/>
    <property type="evidence" value="ECO:0007669"/>
    <property type="project" value="UniProtKB-SubCell"/>
</dbReference>
<evidence type="ECO:0000259" key="12">
    <source>
        <dbReference type="PROSITE" id="PS50902"/>
    </source>
</evidence>
<dbReference type="PANTHER" id="PTHR19384">
    <property type="entry name" value="NITRIC OXIDE SYNTHASE-RELATED"/>
    <property type="match status" value="1"/>
</dbReference>
<dbReference type="EMBL" id="LR000049">
    <property type="protein sequence ID" value="SVE69668.1"/>
    <property type="molecule type" value="mRNA"/>
</dbReference>
<feature type="binding site" evidence="10">
    <location>
        <position position="472"/>
    </location>
    <ligand>
        <name>FAD</name>
        <dbReference type="ChEBI" id="CHEBI:57692"/>
    </ligand>
</feature>
<evidence type="ECO:0000256" key="1">
    <source>
        <dbReference type="ARBA" id="ARBA00022630"/>
    </source>
</evidence>
<name>A0A4Y7LKT5_9CRUS</name>
<evidence type="ECO:0000256" key="5">
    <source>
        <dbReference type="ARBA" id="ARBA00022827"/>
    </source>
</evidence>
<dbReference type="InterPro" id="IPR029039">
    <property type="entry name" value="Flavoprotein-like_sf"/>
</dbReference>
<dbReference type="FunFam" id="1.20.990.10:FF:000001">
    <property type="entry name" value="NADPH--cytochrome P450 reductase"/>
    <property type="match status" value="1"/>
</dbReference>
<dbReference type="InterPro" id="IPR003097">
    <property type="entry name" value="CysJ-like_FAD-binding"/>
</dbReference>
<dbReference type="InterPro" id="IPR001433">
    <property type="entry name" value="OxRdtase_FAD/NAD-bd"/>
</dbReference>
<dbReference type="Pfam" id="PF00175">
    <property type="entry name" value="NAD_binding_1"/>
    <property type="match status" value="1"/>
</dbReference>
<organism evidence="14">
    <name type="scientific">Eubosmina coregoni</name>
    <dbReference type="NCBI Taxonomy" id="186181"/>
    <lineage>
        <taxon>Eukaryota</taxon>
        <taxon>Metazoa</taxon>
        <taxon>Ecdysozoa</taxon>
        <taxon>Arthropoda</taxon>
        <taxon>Crustacea</taxon>
        <taxon>Branchiopoda</taxon>
        <taxon>Diplostraca</taxon>
        <taxon>Cladocera</taxon>
        <taxon>Anomopoda</taxon>
        <taxon>Bosminidae</taxon>
        <taxon>Eubosmina</taxon>
    </lineage>
</organism>
<dbReference type="CDD" id="cd06204">
    <property type="entry name" value="CYPOR"/>
    <property type="match status" value="1"/>
</dbReference>
<accession>A0A4Y7LKT5</accession>
<feature type="binding site" evidence="10">
    <location>
        <begin position="80"/>
        <end position="85"/>
    </location>
    <ligand>
        <name>FMN</name>
        <dbReference type="ChEBI" id="CHEBI:58210"/>
    </ligand>
</feature>
<dbReference type="InterPro" id="IPR023208">
    <property type="entry name" value="P450R"/>
</dbReference>
<reference evidence="14" key="1">
    <citation type="submission" date="2018-08" db="EMBL/GenBank/DDBJ databases">
        <authorList>
            <person name="Cornetti L."/>
        </authorList>
    </citation>
    <scope>NUCLEOTIDE SEQUENCE</scope>
    <source>
        <strain evidence="14">FI-BAL1-1</strain>
    </source>
</reference>
<dbReference type="InterPro" id="IPR017927">
    <property type="entry name" value="FAD-bd_FR_type"/>
</dbReference>
<evidence type="ECO:0000313" key="14">
    <source>
        <dbReference type="EMBL" id="SVE69668.1"/>
    </source>
</evidence>
<dbReference type="PRINTS" id="PR00369">
    <property type="entry name" value="FLAVODOXIN"/>
</dbReference>
<dbReference type="PIRSF" id="PIRSF000208">
    <property type="entry name" value="P450R"/>
    <property type="match status" value="1"/>
</dbReference>
<dbReference type="FunFam" id="3.40.50.360:FF:000036">
    <property type="entry name" value="NADPH--cytochrome P450 reductase"/>
    <property type="match status" value="1"/>
</dbReference>
<dbReference type="Pfam" id="PF00667">
    <property type="entry name" value="FAD_binding_1"/>
    <property type="match status" value="1"/>
</dbReference>
<dbReference type="FunFam" id="3.40.50.80:FF:000001">
    <property type="entry name" value="NADPH--cytochrome P450 reductase 1"/>
    <property type="match status" value="1"/>
</dbReference>
<feature type="binding site" evidence="10">
    <location>
        <position position="641"/>
    </location>
    <ligand>
        <name>NADP(+)</name>
        <dbReference type="ChEBI" id="CHEBI:58349"/>
    </ligand>
</feature>
<feature type="binding site" evidence="10">
    <location>
        <position position="292"/>
    </location>
    <ligand>
        <name>NADP(+)</name>
        <dbReference type="ChEBI" id="CHEBI:58349"/>
    </ligand>
</feature>
<comment type="catalytic activity">
    <reaction evidence="10 11">
        <text>2 oxidized [cytochrome P450] + NADPH = 2 reduced [cytochrome P450] + NADP(+) + H(+)</text>
        <dbReference type="Rhea" id="RHEA:24040"/>
        <dbReference type="Rhea" id="RHEA-COMP:14627"/>
        <dbReference type="Rhea" id="RHEA-COMP:14628"/>
        <dbReference type="ChEBI" id="CHEBI:15378"/>
        <dbReference type="ChEBI" id="CHEBI:55376"/>
        <dbReference type="ChEBI" id="CHEBI:57783"/>
        <dbReference type="ChEBI" id="CHEBI:58349"/>
        <dbReference type="ChEBI" id="CHEBI:60344"/>
        <dbReference type="EC" id="1.6.2.4"/>
    </reaction>
</comment>
<feature type="binding site" evidence="10">
    <location>
        <begin position="132"/>
        <end position="135"/>
    </location>
    <ligand>
        <name>FMN</name>
        <dbReference type="ChEBI" id="CHEBI:58210"/>
    </ligand>
</feature>
<proteinExistence type="evidence at transcript level"/>
<keyword evidence="1 10" id="KW-0285">Flavoprotein</keyword>
<evidence type="ECO:0000256" key="7">
    <source>
        <dbReference type="ARBA" id="ARBA00022989"/>
    </source>
</evidence>
<dbReference type="InterPro" id="IPR008254">
    <property type="entry name" value="Flavodoxin/NO_synth"/>
</dbReference>
<evidence type="ECO:0000256" key="8">
    <source>
        <dbReference type="ARBA" id="ARBA00023002"/>
    </source>
</evidence>
<dbReference type="InterPro" id="IPR039261">
    <property type="entry name" value="FNR_nucleotide-bd"/>
</dbReference>
<feature type="binding site" evidence="10">
    <location>
        <begin position="597"/>
        <end position="598"/>
    </location>
    <ligand>
        <name>NADP(+)</name>
        <dbReference type="ChEBI" id="CHEBI:58349"/>
    </ligand>
</feature>
<dbReference type="HAMAP" id="MF_03212">
    <property type="entry name" value="NCPR"/>
    <property type="match status" value="1"/>
</dbReference>
<feature type="binding site" evidence="10">
    <location>
        <begin position="448"/>
        <end position="451"/>
    </location>
    <ligand>
        <name>FAD</name>
        <dbReference type="ChEBI" id="CHEBI:57692"/>
    </ligand>
</feature>
<dbReference type="Pfam" id="PF00258">
    <property type="entry name" value="Flavodoxin_1"/>
    <property type="match status" value="1"/>
</dbReference>
<comment type="function">
    <text evidence="10">This enzyme is required for electron transfer from NADP to cytochrome P450 in microsomes. It can also provide electron transfer to heme oxygenase and cytochrome B5.</text>
</comment>
<feature type="binding site" evidence="10">
    <location>
        <begin position="466"/>
        <end position="468"/>
    </location>
    <ligand>
        <name>FAD</name>
        <dbReference type="ChEBI" id="CHEBI:57692"/>
    </ligand>
</feature>
<feature type="binding site" evidence="10">
    <location>
        <position position="202"/>
    </location>
    <ligand>
        <name>FMN</name>
        <dbReference type="ChEBI" id="CHEBI:58210"/>
    </ligand>
</feature>
<evidence type="ECO:0000259" key="13">
    <source>
        <dbReference type="PROSITE" id="PS51384"/>
    </source>
</evidence>
<feature type="domain" description="Flavodoxin-like" evidence="12">
    <location>
        <begin position="74"/>
        <end position="218"/>
    </location>
</feature>
<keyword evidence="4 10" id="KW-0256">Endoplasmic reticulum</keyword>
<dbReference type="InterPro" id="IPR023173">
    <property type="entry name" value="NADPH_Cyt_P450_Rdtase_alpha"/>
</dbReference>
<evidence type="ECO:0000256" key="6">
    <source>
        <dbReference type="ARBA" id="ARBA00022857"/>
    </source>
</evidence>
<feature type="domain" description="FAD-binding FR-type" evidence="13">
    <location>
        <begin position="272"/>
        <end position="523"/>
    </location>
</feature>
<feature type="binding site" evidence="10">
    <location>
        <position position="537"/>
    </location>
    <ligand>
        <name>NADP(+)</name>
        <dbReference type="ChEBI" id="CHEBI:58349"/>
    </ligand>
</feature>
<keyword evidence="9 10" id="KW-0472">Membrane</keyword>
<comment type="caution">
    <text evidence="10">Lacks conserved residue(s) required for the propagation of feature annotation.</text>
</comment>
<keyword evidence="3 10" id="KW-0812">Transmembrane</keyword>
<dbReference type="PRINTS" id="PR00371">
    <property type="entry name" value="FPNCR"/>
</dbReference>
<evidence type="ECO:0000256" key="4">
    <source>
        <dbReference type="ARBA" id="ARBA00022824"/>
    </source>
</evidence>
<comment type="cofactor">
    <cofactor evidence="10">
        <name>FAD</name>
        <dbReference type="ChEBI" id="CHEBI:57692"/>
    </cofactor>
    <text evidence="10">Binds 1 FAD per monomer.</text>
</comment>
<feature type="transmembrane region" description="Helical" evidence="10">
    <location>
        <begin position="12"/>
        <end position="33"/>
    </location>
</feature>
<dbReference type="GO" id="GO:0050660">
    <property type="term" value="F:flavin adenine dinucleotide binding"/>
    <property type="evidence" value="ECO:0007669"/>
    <property type="project" value="UniProtKB-UniRule"/>
</dbReference>
<gene>
    <name evidence="14" type="primary">EOG090X027R</name>
</gene>
<dbReference type="Gene3D" id="1.20.990.10">
    <property type="entry name" value="NADPH-cytochrome p450 Reductase, Chain A, domain 3"/>
    <property type="match status" value="1"/>
</dbReference>
<keyword evidence="8 10" id="KW-0560">Oxidoreductase</keyword>
<dbReference type="AlphaFoldDB" id="A0A4Y7LKT5"/>
<dbReference type="InterPro" id="IPR001094">
    <property type="entry name" value="Flavdoxin-like"/>
</dbReference>
<dbReference type="InterPro" id="IPR001709">
    <property type="entry name" value="Flavoprot_Pyr_Nucl_cyt_Rdtase"/>
</dbReference>
<evidence type="ECO:0000256" key="9">
    <source>
        <dbReference type="ARBA" id="ARBA00023136"/>
    </source>
</evidence>
<evidence type="ECO:0000256" key="2">
    <source>
        <dbReference type="ARBA" id="ARBA00022643"/>
    </source>
</evidence>
<keyword evidence="6 10" id="KW-0521">NADP</keyword>
<dbReference type="PROSITE" id="PS50902">
    <property type="entry name" value="FLAVODOXIN_LIKE"/>
    <property type="match status" value="1"/>
</dbReference>
<feature type="binding site" evidence="10">
    <location>
        <begin position="604"/>
        <end position="608"/>
    </location>
    <ligand>
        <name>NADP(+)</name>
        <dbReference type="ChEBI" id="CHEBI:58349"/>
    </ligand>
</feature>
<dbReference type="InterPro" id="IPR017938">
    <property type="entry name" value="Riboflavin_synthase-like_b-brl"/>
</dbReference>
<dbReference type="PROSITE" id="PS51384">
    <property type="entry name" value="FAD_FR"/>
    <property type="match status" value="1"/>
</dbReference>
<dbReference type="SUPFAM" id="SSF63380">
    <property type="entry name" value="Riboflavin synthase domain-like"/>
    <property type="match status" value="1"/>
</dbReference>
<dbReference type="Gene3D" id="2.40.30.10">
    <property type="entry name" value="Translation factors"/>
    <property type="match status" value="1"/>
</dbReference>
<dbReference type="GO" id="GO:0050661">
    <property type="term" value="F:NADP binding"/>
    <property type="evidence" value="ECO:0007669"/>
    <property type="project" value="UniProtKB-UniRule"/>
</dbReference>